<dbReference type="Gene3D" id="2.60.120.260">
    <property type="entry name" value="Galactose-binding domain-like"/>
    <property type="match status" value="1"/>
</dbReference>
<comment type="caution">
    <text evidence="7">The sequence shown here is derived from an EMBL/GenBank/DDBJ whole genome shotgun (WGS) entry which is preliminary data.</text>
</comment>
<evidence type="ECO:0000256" key="5">
    <source>
        <dbReference type="ARBA" id="ARBA00022801"/>
    </source>
</evidence>
<keyword evidence="5" id="KW-0378">Hydrolase</keyword>
<dbReference type="SUPFAM" id="SSF75005">
    <property type="entry name" value="Arabinanase/levansucrase/invertase"/>
    <property type="match status" value="1"/>
</dbReference>
<evidence type="ECO:0000256" key="3">
    <source>
        <dbReference type="ARBA" id="ARBA00012670"/>
    </source>
</evidence>
<dbReference type="Pfam" id="PF22848">
    <property type="entry name" value="ASD1_dom"/>
    <property type="match status" value="1"/>
</dbReference>
<dbReference type="InterPro" id="IPR023296">
    <property type="entry name" value="Glyco_hydro_beta-prop_sf"/>
</dbReference>
<dbReference type="InterPro" id="IPR013780">
    <property type="entry name" value="Glyco_hydro_b"/>
</dbReference>
<evidence type="ECO:0000313" key="8">
    <source>
        <dbReference type="Proteomes" id="UP001597369"/>
    </source>
</evidence>
<dbReference type="SUPFAM" id="SSF51445">
    <property type="entry name" value="(Trans)glycosidases"/>
    <property type="match status" value="1"/>
</dbReference>
<accession>A0ABW4WYW6</accession>
<dbReference type="InterPro" id="IPR051563">
    <property type="entry name" value="Glycosyl_Hydrolase_51"/>
</dbReference>
<dbReference type="Gene3D" id="3.20.20.80">
    <property type="entry name" value="Glycosidases"/>
    <property type="match status" value="1"/>
</dbReference>
<comment type="similarity">
    <text evidence="2">Belongs to the glycosyl hydrolase 51 family.</text>
</comment>
<evidence type="ECO:0000259" key="6">
    <source>
        <dbReference type="SMART" id="SM00813"/>
    </source>
</evidence>
<dbReference type="Proteomes" id="UP001597369">
    <property type="component" value="Unassembled WGS sequence"/>
</dbReference>
<keyword evidence="4" id="KW-0732">Signal</keyword>
<protein>
    <recommendedName>
        <fullName evidence="3">non-reducing end alpha-L-arabinofuranosidase</fullName>
        <ecNumber evidence="3">3.2.1.55</ecNumber>
    </recommendedName>
</protein>
<dbReference type="SMART" id="SM00813">
    <property type="entry name" value="Alpha-L-AF_C"/>
    <property type="match status" value="1"/>
</dbReference>
<proteinExistence type="inferred from homology"/>
<dbReference type="Pfam" id="PF02018">
    <property type="entry name" value="CBM_4_9"/>
    <property type="match status" value="1"/>
</dbReference>
<dbReference type="InterPro" id="IPR008979">
    <property type="entry name" value="Galactose-bd-like_sf"/>
</dbReference>
<dbReference type="Pfam" id="PF22847">
    <property type="entry name" value="BT_3657-like_N"/>
    <property type="match status" value="1"/>
</dbReference>
<dbReference type="Gene3D" id="2.115.10.20">
    <property type="entry name" value="Glycosyl hydrolase domain, family 43"/>
    <property type="match status" value="1"/>
</dbReference>
<dbReference type="InterPro" id="IPR055133">
    <property type="entry name" value="BT_3657-like_N"/>
</dbReference>
<dbReference type="InterPro" id="IPR017853">
    <property type="entry name" value="GH"/>
</dbReference>
<dbReference type="Gene3D" id="2.60.40.1180">
    <property type="entry name" value="Golgi alpha-mannosidase II"/>
    <property type="match status" value="1"/>
</dbReference>
<sequence>MLEHFTHTNNITLSAVGRTLGLLCLLIFFPGLASAANISAQPDSVFLLAYSKDEGKSGLLLAWSNDKKNWYGIGPDHRFLFSDFGSWGTQKRMFAPDLFQDEKGVWHCVWSLNDNVQQFAHAASANLYDWGRQSYPVVMKSGSVSNPEISGKNGKFLITWQHEEGESNGYYQTTTTDFKNYAPTTAVADKERLNRRVKAEIDGTTYEGVVNKVSWGLVDDLIKNYQWTKFHESEKAEKMADDPVRFASLKPVNAEISLRPSERKQISDMLIGAFFEDISYAADGGLYAELVQNRDFEYKPSEKKGKDKNWNHTTAWVLEGDNASFRIDSLNPIHPNNKYYAVLDVKQLGKGLVNEGFDGIALKAGEKYNFSAFAKAIDSKSNTLTVRLTDKNGRNLAETKINNIGTAWKKYNATLMTKETVADAKIAVVPQKAGKVGLDMISLFPQNTFNGRKNGLRKDLAQTIADLHPKFMRFPGGCVAHGDGIENIYRWKNTIGPLEGRVPMRNLWGYHQSMGLGYYEYFQFCEDIGAEPVPVLAAGVPCQNSSTGGHGQQGGIPMADMDEYVQDVLDLIEWANGDKNTTWGKKRIEAGHPEPFNLKYVGIGNEDLITDIFEERFTMIFNAVKEKHPEITVIGTVGPFYMGTDYDEGWALARKLQVPMVDEHYYQSPGWFINNQDFYDRYDRAGTKVYLGEYAAFVDDRRMNIESALSEALYLSAIERNGDVVSMTSFAPLLAKEHHTSWNPDLIYFNNTEVKPTVDYYVQKLYSLNSGDTYVPAKVELTEKQENVQKRIGVSVVQDTRSKDLIVKLVNLLPVDVNSALDLSAFNMAGKEATLTVLQGKPTDENVMPKESTVQVSEKLKYQLPAYSFSVIRIKTK</sequence>
<dbReference type="PANTHER" id="PTHR31776:SF26">
    <property type="entry name" value="SECRETED ARABINOSIDASE"/>
    <property type="match status" value="1"/>
</dbReference>
<evidence type="ECO:0000256" key="4">
    <source>
        <dbReference type="ARBA" id="ARBA00022729"/>
    </source>
</evidence>
<evidence type="ECO:0000313" key="7">
    <source>
        <dbReference type="EMBL" id="MFD2067834.1"/>
    </source>
</evidence>
<dbReference type="SUPFAM" id="SSF49785">
    <property type="entry name" value="Galactose-binding domain-like"/>
    <property type="match status" value="1"/>
</dbReference>
<keyword evidence="8" id="KW-1185">Reference proteome</keyword>
<dbReference type="PANTHER" id="PTHR31776">
    <property type="entry name" value="ALPHA-L-ARABINOFURANOSIDASE 1"/>
    <property type="match status" value="1"/>
</dbReference>
<dbReference type="RefSeq" id="WP_229958655.1">
    <property type="nucleotide sequence ID" value="NZ_JAJJWI010000003.1"/>
</dbReference>
<evidence type="ECO:0000256" key="1">
    <source>
        <dbReference type="ARBA" id="ARBA00001462"/>
    </source>
</evidence>
<organism evidence="7 8">
    <name type="scientific">Pontibacter silvestris</name>
    <dbReference type="NCBI Taxonomy" id="2305183"/>
    <lineage>
        <taxon>Bacteria</taxon>
        <taxon>Pseudomonadati</taxon>
        <taxon>Bacteroidota</taxon>
        <taxon>Cytophagia</taxon>
        <taxon>Cytophagales</taxon>
        <taxon>Hymenobacteraceae</taxon>
        <taxon>Pontibacter</taxon>
    </lineage>
</organism>
<name>A0ABW4WYW6_9BACT</name>
<dbReference type="InterPro" id="IPR003305">
    <property type="entry name" value="CenC_carb-bd"/>
</dbReference>
<dbReference type="EC" id="3.2.1.55" evidence="3"/>
<comment type="catalytic activity">
    <reaction evidence="1">
        <text>Hydrolysis of terminal non-reducing alpha-L-arabinofuranoside residues in alpha-L-arabinosides.</text>
        <dbReference type="EC" id="3.2.1.55"/>
    </reaction>
</comment>
<dbReference type="Pfam" id="PF06964">
    <property type="entry name" value="Alpha-L-AF_C"/>
    <property type="match status" value="1"/>
</dbReference>
<dbReference type="EMBL" id="JBHUHV010000039">
    <property type="protein sequence ID" value="MFD2067834.1"/>
    <property type="molecule type" value="Genomic_DNA"/>
</dbReference>
<gene>
    <name evidence="7" type="ORF">ACFSKU_13145</name>
</gene>
<feature type="domain" description="Alpha-L-arabinofuranosidase C-terminal" evidence="6">
    <location>
        <begin position="692"/>
        <end position="868"/>
    </location>
</feature>
<evidence type="ECO:0000256" key="2">
    <source>
        <dbReference type="ARBA" id="ARBA00007186"/>
    </source>
</evidence>
<dbReference type="InterPro" id="IPR055235">
    <property type="entry name" value="ASD1_cat"/>
</dbReference>
<reference evidence="8" key="1">
    <citation type="journal article" date="2019" name="Int. J. Syst. Evol. Microbiol.">
        <title>The Global Catalogue of Microorganisms (GCM) 10K type strain sequencing project: providing services to taxonomists for standard genome sequencing and annotation.</title>
        <authorList>
            <consortium name="The Broad Institute Genomics Platform"/>
            <consortium name="The Broad Institute Genome Sequencing Center for Infectious Disease"/>
            <person name="Wu L."/>
            <person name="Ma J."/>
        </authorList>
    </citation>
    <scope>NUCLEOTIDE SEQUENCE [LARGE SCALE GENOMIC DNA]</scope>
    <source>
        <strain evidence="8">JCM 16545</strain>
    </source>
</reference>
<dbReference type="InterPro" id="IPR010720">
    <property type="entry name" value="Alpha-L-AF_C"/>
</dbReference>